<keyword evidence="7 8" id="KW-0472">Membrane</keyword>
<dbReference type="PANTHER" id="PTHR33908:SF11">
    <property type="entry name" value="MEMBRANE PROTEIN"/>
    <property type="match status" value="1"/>
</dbReference>
<feature type="transmembrane region" description="Helical" evidence="8">
    <location>
        <begin position="209"/>
        <end position="230"/>
    </location>
</feature>
<keyword evidence="2" id="KW-1003">Cell membrane</keyword>
<dbReference type="PANTHER" id="PTHR33908">
    <property type="entry name" value="MANNOSYLTRANSFERASE YKCB-RELATED"/>
    <property type="match status" value="1"/>
</dbReference>
<evidence type="ECO:0000313" key="10">
    <source>
        <dbReference type="EMBL" id="SFZ81591.1"/>
    </source>
</evidence>
<dbReference type="Proteomes" id="UP000183447">
    <property type="component" value="Unassembled WGS sequence"/>
</dbReference>
<feature type="transmembrane region" description="Helical" evidence="8">
    <location>
        <begin position="318"/>
        <end position="336"/>
    </location>
</feature>
<keyword evidence="11" id="KW-1185">Reference proteome</keyword>
<feature type="domain" description="Glycosyltransferase RgtA/B/C/D-like" evidence="9">
    <location>
        <begin position="59"/>
        <end position="227"/>
    </location>
</feature>
<evidence type="ECO:0000256" key="1">
    <source>
        <dbReference type="ARBA" id="ARBA00004651"/>
    </source>
</evidence>
<organism evidence="10 11">
    <name type="scientific">Devosia enhydra</name>
    <dbReference type="NCBI Taxonomy" id="665118"/>
    <lineage>
        <taxon>Bacteria</taxon>
        <taxon>Pseudomonadati</taxon>
        <taxon>Pseudomonadota</taxon>
        <taxon>Alphaproteobacteria</taxon>
        <taxon>Hyphomicrobiales</taxon>
        <taxon>Devosiaceae</taxon>
        <taxon>Devosia</taxon>
    </lineage>
</organism>
<proteinExistence type="predicted"/>
<dbReference type="RefSeq" id="WP_072338885.1">
    <property type="nucleotide sequence ID" value="NZ_FPKU01000001.1"/>
</dbReference>
<feature type="transmembrane region" description="Helical" evidence="8">
    <location>
        <begin position="137"/>
        <end position="154"/>
    </location>
</feature>
<evidence type="ECO:0000256" key="2">
    <source>
        <dbReference type="ARBA" id="ARBA00022475"/>
    </source>
</evidence>
<dbReference type="InterPro" id="IPR038731">
    <property type="entry name" value="RgtA/B/C-like"/>
</dbReference>
<feature type="transmembrane region" description="Helical" evidence="8">
    <location>
        <begin position="292"/>
        <end position="312"/>
    </location>
</feature>
<dbReference type="GO" id="GO:0016763">
    <property type="term" value="F:pentosyltransferase activity"/>
    <property type="evidence" value="ECO:0007669"/>
    <property type="project" value="TreeGrafter"/>
</dbReference>
<evidence type="ECO:0000256" key="8">
    <source>
        <dbReference type="SAM" id="Phobius"/>
    </source>
</evidence>
<gene>
    <name evidence="10" type="ORF">SAMN02983003_0581</name>
</gene>
<dbReference type="InterPro" id="IPR050297">
    <property type="entry name" value="LipidA_mod_glycosyltrf_83"/>
</dbReference>
<protein>
    <submittedName>
        <fullName evidence="10">Dolichyl-phosphate-mannose-protein mannosyltransferase</fullName>
    </submittedName>
</protein>
<feature type="transmembrane region" description="Helical" evidence="8">
    <location>
        <begin position="348"/>
        <end position="369"/>
    </location>
</feature>
<keyword evidence="6 8" id="KW-1133">Transmembrane helix</keyword>
<evidence type="ECO:0000259" key="9">
    <source>
        <dbReference type="Pfam" id="PF13231"/>
    </source>
</evidence>
<dbReference type="AlphaFoldDB" id="A0A1K2HUA2"/>
<evidence type="ECO:0000256" key="5">
    <source>
        <dbReference type="ARBA" id="ARBA00022692"/>
    </source>
</evidence>
<feature type="transmembrane region" description="Helical" evidence="8">
    <location>
        <begin position="21"/>
        <end position="41"/>
    </location>
</feature>
<keyword evidence="5 8" id="KW-0812">Transmembrane</keyword>
<sequence length="498" mass="55991">MAIVETAGKVDGKGRHLGYKLLIAYFIALKIWFDLTVAPMGDESYYWMWGQFPGLSYFDHPPFHAWMLGLVSKILGWNALSLRALTWVCLLGTGWVFWLWAKRLQPHDPEGWFWPSAALYLATPVFFLMTTMVFHDYLMVFLCILAFHFFLDFVDGWEGGSSRVRSLYLGALFLGLATLTKYNAALLGFGFGLLVLLRPGLRSLLGNPHLYLAALLSVAIQTPVLVWNVANAMASFGFHMGTRLTGSVTNLHYLHPLDFVANMAGLVLGPFLFIALFRMLKDRSGSIFEERARALGLTIFAVSTAAMLVLSLFLYVYFYWNIVGYLAVMAIALRYLGQRWLMRLHLGFGAVMAFILTANFALLPAAFAVGAQDSGTQANYGWEEVAAEVDALRTTYPDAFLSATRYTYAAQLGFQLRETEILPLNSLKDQYDYWLDEADYAGRDAIVLADAAFPIDFAQRQFAACERVRDVVVERFSIRVWTYRLYHCTGFVPAGSAT</sequence>
<feature type="transmembrane region" description="Helical" evidence="8">
    <location>
        <begin position="61"/>
        <end position="77"/>
    </location>
</feature>
<dbReference type="GO" id="GO:0005886">
    <property type="term" value="C:plasma membrane"/>
    <property type="evidence" value="ECO:0007669"/>
    <property type="project" value="UniProtKB-SubCell"/>
</dbReference>
<name>A0A1K2HUA2_9HYPH</name>
<keyword evidence="4 10" id="KW-0808">Transferase</keyword>
<feature type="transmembrane region" description="Helical" evidence="8">
    <location>
        <begin position="112"/>
        <end position="130"/>
    </location>
</feature>
<evidence type="ECO:0000256" key="7">
    <source>
        <dbReference type="ARBA" id="ARBA00023136"/>
    </source>
</evidence>
<evidence type="ECO:0000256" key="3">
    <source>
        <dbReference type="ARBA" id="ARBA00022676"/>
    </source>
</evidence>
<evidence type="ECO:0000256" key="4">
    <source>
        <dbReference type="ARBA" id="ARBA00022679"/>
    </source>
</evidence>
<dbReference type="STRING" id="665118.SAMN02983003_0581"/>
<reference evidence="10 11" key="1">
    <citation type="submission" date="2016-11" db="EMBL/GenBank/DDBJ databases">
        <authorList>
            <person name="Jaros S."/>
            <person name="Januszkiewicz K."/>
            <person name="Wedrychowicz H."/>
        </authorList>
    </citation>
    <scope>NUCLEOTIDE SEQUENCE [LARGE SCALE GENOMIC DNA]</scope>
    <source>
        <strain evidence="10 11">ATCC 23634</strain>
    </source>
</reference>
<feature type="transmembrane region" description="Helical" evidence="8">
    <location>
        <begin position="166"/>
        <end position="197"/>
    </location>
</feature>
<keyword evidence="3 10" id="KW-0328">Glycosyltransferase</keyword>
<dbReference type="GO" id="GO:0009103">
    <property type="term" value="P:lipopolysaccharide biosynthetic process"/>
    <property type="evidence" value="ECO:0007669"/>
    <property type="project" value="UniProtKB-ARBA"/>
</dbReference>
<dbReference type="EMBL" id="FPKU01000001">
    <property type="protein sequence ID" value="SFZ81591.1"/>
    <property type="molecule type" value="Genomic_DNA"/>
</dbReference>
<evidence type="ECO:0000313" key="11">
    <source>
        <dbReference type="Proteomes" id="UP000183447"/>
    </source>
</evidence>
<evidence type="ECO:0000256" key="6">
    <source>
        <dbReference type="ARBA" id="ARBA00022989"/>
    </source>
</evidence>
<feature type="transmembrane region" description="Helical" evidence="8">
    <location>
        <begin position="259"/>
        <end position="280"/>
    </location>
</feature>
<feature type="transmembrane region" description="Helical" evidence="8">
    <location>
        <begin position="84"/>
        <end position="100"/>
    </location>
</feature>
<comment type="subcellular location">
    <subcellularLocation>
        <location evidence="1">Cell membrane</location>
        <topology evidence="1">Multi-pass membrane protein</topology>
    </subcellularLocation>
</comment>
<dbReference type="Pfam" id="PF13231">
    <property type="entry name" value="PMT_2"/>
    <property type="match status" value="1"/>
</dbReference>
<accession>A0A1K2HUA2</accession>